<sequence>MKKASSSIKISDHFDGKKFFNPTLEKQFSPRLKDIYKVLKHGRVKWPDWVENTATPGLIETLSPGEISISFVNHATFLIHTSGLNILTDPVWSKRASPFSFIGPKRVRKPGISIEKLPSIDVILLSHNHYDHLDVKTLMNLGKRFSPLVLVPLGDRHLVESTGLKNVHEMDWWDEFQANADTKITFAPAQHSSARGPFDRDKSLWGSYFIETGKRSIYFGGDGGYSTHFTEIKKRLGPPEFAILGIGAYIPRSFMKPIHMSPAEAVAAHKDLGAKQTIGMHYGTFHLAAEGFDQPQKDLAEAAAKENIPQDSIGTLLEGETRIFRTTSVLMQELISNRL</sequence>
<dbReference type="InterPro" id="IPR001279">
    <property type="entry name" value="Metallo-B-lactamas"/>
</dbReference>
<dbReference type="PANTHER" id="PTHR15032">
    <property type="entry name" value="N-ACYL-PHOSPHATIDYLETHANOLAMINE-HYDROLYZING PHOSPHOLIPASE D"/>
    <property type="match status" value="1"/>
</dbReference>
<dbReference type="Gene3D" id="3.60.15.10">
    <property type="entry name" value="Ribonuclease Z/Hydroxyacylglutathione hydrolase-like"/>
    <property type="match status" value="1"/>
</dbReference>
<evidence type="ECO:0000259" key="1">
    <source>
        <dbReference type="Pfam" id="PF12706"/>
    </source>
</evidence>
<dbReference type="GO" id="GO:0008270">
    <property type="term" value="F:zinc ion binding"/>
    <property type="evidence" value="ECO:0007669"/>
    <property type="project" value="InterPro"/>
</dbReference>
<gene>
    <name evidence="2" type="ORF">SDC9_59598</name>
</gene>
<feature type="domain" description="Metallo-beta-lactamase" evidence="1">
    <location>
        <begin position="85"/>
        <end position="282"/>
    </location>
</feature>
<protein>
    <recommendedName>
        <fullName evidence="1">Metallo-beta-lactamase domain-containing protein</fullName>
    </recommendedName>
</protein>
<dbReference type="PANTHER" id="PTHR15032:SF4">
    <property type="entry name" value="N-ACYL-PHOSPHATIDYLETHANOLAMINE-HYDROLYZING PHOSPHOLIPASE D"/>
    <property type="match status" value="1"/>
</dbReference>
<dbReference type="GO" id="GO:0070290">
    <property type="term" value="F:N-acylphosphatidylethanolamine-specific phospholipase D activity"/>
    <property type="evidence" value="ECO:0007669"/>
    <property type="project" value="InterPro"/>
</dbReference>
<dbReference type="InterPro" id="IPR024884">
    <property type="entry name" value="NAPE-PLD"/>
</dbReference>
<dbReference type="AlphaFoldDB" id="A0A644XAL1"/>
<dbReference type="PIRSF" id="PIRSF038896">
    <property type="entry name" value="NAPE-PLD"/>
    <property type="match status" value="1"/>
</dbReference>
<dbReference type="SUPFAM" id="SSF56281">
    <property type="entry name" value="Metallo-hydrolase/oxidoreductase"/>
    <property type="match status" value="1"/>
</dbReference>
<proteinExistence type="predicted"/>
<dbReference type="GO" id="GO:0005737">
    <property type="term" value="C:cytoplasm"/>
    <property type="evidence" value="ECO:0007669"/>
    <property type="project" value="TreeGrafter"/>
</dbReference>
<accession>A0A644XAL1</accession>
<comment type="caution">
    <text evidence="2">The sequence shown here is derived from an EMBL/GenBank/DDBJ whole genome shotgun (WGS) entry which is preliminary data.</text>
</comment>
<reference evidence="2" key="1">
    <citation type="submission" date="2019-08" db="EMBL/GenBank/DDBJ databases">
        <authorList>
            <person name="Kucharzyk K."/>
            <person name="Murdoch R.W."/>
            <person name="Higgins S."/>
            <person name="Loffler F."/>
        </authorList>
    </citation>
    <scope>NUCLEOTIDE SEQUENCE</scope>
</reference>
<evidence type="ECO:0000313" key="2">
    <source>
        <dbReference type="EMBL" id="MPM13242.1"/>
    </source>
</evidence>
<name>A0A644XAL1_9ZZZZ</name>
<dbReference type="EMBL" id="VSSQ01002089">
    <property type="protein sequence ID" value="MPM13242.1"/>
    <property type="molecule type" value="Genomic_DNA"/>
</dbReference>
<organism evidence="2">
    <name type="scientific">bioreactor metagenome</name>
    <dbReference type="NCBI Taxonomy" id="1076179"/>
    <lineage>
        <taxon>unclassified sequences</taxon>
        <taxon>metagenomes</taxon>
        <taxon>ecological metagenomes</taxon>
    </lineage>
</organism>
<dbReference type="Pfam" id="PF12706">
    <property type="entry name" value="Lactamase_B_2"/>
    <property type="match status" value="1"/>
</dbReference>
<dbReference type="InterPro" id="IPR036866">
    <property type="entry name" value="RibonucZ/Hydroxyglut_hydro"/>
</dbReference>